<reference evidence="2" key="1">
    <citation type="submission" date="2022-10" db="EMBL/GenBank/DDBJ databases">
        <title>Two novel species of Flavobacterium.</title>
        <authorList>
            <person name="Liu Q."/>
            <person name="Xin Y.-H."/>
        </authorList>
    </citation>
    <scope>NUCLEOTIDE SEQUENCE</scope>
    <source>
        <strain evidence="2">LS1R49</strain>
    </source>
</reference>
<dbReference type="RefSeq" id="WP_264204925.1">
    <property type="nucleotide sequence ID" value="NZ_JAOZEW010000002.1"/>
</dbReference>
<dbReference type="AlphaFoldDB" id="A0A9X3BX65"/>
<feature type="domain" description="T6SS Phospholipase effector Tle1-like catalytic" evidence="1">
    <location>
        <begin position="28"/>
        <end position="163"/>
    </location>
</feature>
<proteinExistence type="predicted"/>
<dbReference type="PANTHER" id="PTHR33840">
    <property type="match status" value="1"/>
</dbReference>
<dbReference type="Pfam" id="PF09994">
    <property type="entry name" value="T6SS_Tle1-like_cat"/>
    <property type="match status" value="2"/>
</dbReference>
<dbReference type="PANTHER" id="PTHR33840:SF1">
    <property type="entry name" value="TLE1 PHOSPHOLIPASE DOMAIN-CONTAINING PROTEIN"/>
    <property type="match status" value="1"/>
</dbReference>
<gene>
    <name evidence="2" type="ORF">OIU83_03725</name>
</gene>
<evidence type="ECO:0000313" key="2">
    <source>
        <dbReference type="EMBL" id="MCV9926740.1"/>
    </source>
</evidence>
<evidence type="ECO:0000313" key="3">
    <source>
        <dbReference type="Proteomes" id="UP001151079"/>
    </source>
</evidence>
<protein>
    <submittedName>
        <fullName evidence="2">DUF2235 domain-containing protein</fullName>
    </submittedName>
</protein>
<sequence length="463" mass="53127">MSNIIFGKPRFVVPKKDFDERNDVTIGVFFDGTSNNRENIEGRRKNPNLKKGLGNVSFGNDNTNVDKLQKAYPDETHYFSIYVEGIGTKNPKENKDGSLSYYGDFTRGQAGGKGETGLYEKVEKGCFDLIRKLKKKNEENISTLYIDVFGFSRGAAAARIFVNELYKTKDSGDSASYAMGCLGKAFKELDYKEKPYRIKIRLLGLYDTVSSYGGNVFDDITVDKIPLHIPIVGFTVHLTAEDEHREKFPLTNIASAGANSKELYLPGVHSDIGGGYKNKEWEQTILSESSHMLRSEMLKMQEQGWFKEKEMIEHFEFLEGNRFPSNEYSLVILHLMAEFGKRKYKIPWDYRKVLNKEYEIPSALDAIKKRLDEYAFEGKPKMTFFSKKELEEKEKRLGNNETEIDKFYSQAEDHKMLMTLRNKYLHCSASMDGIGMEPRMTKPTGVGSNSYREIIWERFIING</sequence>
<keyword evidence="3" id="KW-1185">Reference proteome</keyword>
<name>A0A9X3BX65_9FLAO</name>
<dbReference type="InterPro" id="IPR018712">
    <property type="entry name" value="Tle1-like_cat"/>
</dbReference>
<dbReference type="EMBL" id="JAOZEW010000002">
    <property type="protein sequence ID" value="MCV9926740.1"/>
    <property type="molecule type" value="Genomic_DNA"/>
</dbReference>
<comment type="caution">
    <text evidence="2">The sequence shown here is derived from an EMBL/GenBank/DDBJ whole genome shotgun (WGS) entry which is preliminary data.</text>
</comment>
<dbReference type="Proteomes" id="UP001151079">
    <property type="component" value="Unassembled WGS sequence"/>
</dbReference>
<feature type="domain" description="T6SS Phospholipase effector Tle1-like catalytic" evidence="1">
    <location>
        <begin position="184"/>
        <end position="282"/>
    </location>
</feature>
<organism evidence="2 3">
    <name type="scientific">Flavobacterium shii</name>
    <dbReference type="NCBI Taxonomy" id="2987687"/>
    <lineage>
        <taxon>Bacteria</taxon>
        <taxon>Pseudomonadati</taxon>
        <taxon>Bacteroidota</taxon>
        <taxon>Flavobacteriia</taxon>
        <taxon>Flavobacteriales</taxon>
        <taxon>Flavobacteriaceae</taxon>
        <taxon>Flavobacterium</taxon>
    </lineage>
</organism>
<evidence type="ECO:0000259" key="1">
    <source>
        <dbReference type="Pfam" id="PF09994"/>
    </source>
</evidence>
<accession>A0A9X3BX65</accession>